<organism evidence="1 2">
    <name type="scientific">Diphasiastrum complanatum</name>
    <name type="common">Issler's clubmoss</name>
    <name type="synonym">Lycopodium complanatum</name>
    <dbReference type="NCBI Taxonomy" id="34168"/>
    <lineage>
        <taxon>Eukaryota</taxon>
        <taxon>Viridiplantae</taxon>
        <taxon>Streptophyta</taxon>
        <taxon>Embryophyta</taxon>
        <taxon>Tracheophyta</taxon>
        <taxon>Lycopodiopsida</taxon>
        <taxon>Lycopodiales</taxon>
        <taxon>Lycopodiaceae</taxon>
        <taxon>Lycopodioideae</taxon>
        <taxon>Diphasiastrum</taxon>
    </lineage>
</organism>
<protein>
    <submittedName>
        <fullName evidence="1">Uncharacterized protein</fullName>
    </submittedName>
</protein>
<dbReference type="Proteomes" id="UP001162992">
    <property type="component" value="Chromosome 18"/>
</dbReference>
<sequence>MEDPWNIKARFSRPSASLSSTPNSQLELGSGQFNHPYVAQEVCVIERTIRQDTIGPNLLNFGLQGSSKVARSDSSNSLFALVSGSQQQTRSSYQPGSTARTAYAAPHAQQFQHITSNAGVGAWPANIPSSNRLSGCGNLGSGADFSQFGQSRETTTTHYMKMMALQDGFESTVLRSPNLEILRETLSQVALENSSNVNQQALFSQWLTEIVSKRQWSQSMQGLQSSPASKRPVQQLSEAAVSSNNIQPGGASASRLRVYCASYTGLLLSGELLLTDSGRLDVICSCHSSRMSVAKFSQHAGNYSSNPGDTVHMENGESLVQWRKAFFWQYQVKVPEDNVGWDWDGHESEQAKYKPGFSQNWQKESESSDRGNFSMNRNKYTQLWDDVAAGGNASATQPLQGLTNIGLPSSQQVPNSLHDPRESCSRSYGRSFRGDANTVFGDGQSVLHNFQENTPKIQETTSISSFRNSAGFGPVSEYFDFINHAGHSYTPALEQQATAREKDVQKSYSLNRWHFGREHVQHEKDILSSFELKLGQPSQQAQPVGAPFTSPIRSHLPFASIDRQKSLLYEKACQQVIDAKMQQELRNTGACVMPSISSANMPTSDHPLANTQSQGSERSNTLNSTCYEIPNAQSDKSVQTNATSVQTVKHFEGHMDHNSILSNSNYEPDGANLQCKLTNLDGNCHLNKLHVYGQNTGNRRIVLESATSTGQLATGASVEERHNFEAFHNSRTLVDMSPWMVSSRFFEGEVDATRGHCMPTEGIRNDCEHCSLASNLVSRDSSKSECRQRIPENVTNLVSTDTSVNANLNPQSLIVGGCHGALCRPHDGLKEKERLSAENENSPQQNLEQTRSWQQSGNKPLQSAAEVSKISEQVYNQWNMQEKQQELNTSNGTITVNHGSHCLDEVVNARCLHTQNGTLQRHGAIEGRLNAVNTETCTNSASPAAETHPMEVNEDKDKLVDSLEVHPNVKQVEGRVTIKCNKASVGQLSTTAAAMPRIVMKNCSSSRPSRLKSFPSEATKDHSWVSPVDGTLEQGANPSTLATSSGHLVSVGENESAMLNNFPDRKMKEQSNSLDEPCSALMQWKDSGKIALKGADLVTTCNPEETFPPQEHLEDDLLSDTASKRASAVADTGNLNKQQLLSDLCSKSSENVLSGFSDGEHLMDEDASQGECESKKRVLNDAVDEGSGIGKCCSSNELEPQGTTNLELPSSTSEYAKKEPRSLKCSPIGKTDYFREAKSTRTKHMDSTIQAILRPDSPMRKSDVELFKVERKKRKTMKWKKLDDTMAAAIEVMDVEEVEPVMNVSQSDAVPMKFMEQESTRVSLNVGFSRKRSLMSPNKGMAQKRKQLVHSPGPSFSFMDETKMVDDSDNLSKKMHEKTNNISKMKPDMIISKDPENCAALRTKEVGRVKCIKLRYASSPSKMQGSQRDAEESAKPFIIKPGIPRELLGRLPCETSATTPSKEKLKPSWGAGGPPTFKNSRTFFGRSNPRNARMVSLSSILKLPVEVPKSLSKDGTRVCVKSRIESEDSKGLRSDVVSDAAVFDHEKQGVTSNNKVSNNGIHTLVLPKEARKRSLWELTGREKDCRMATDFVNPNAADMPRATNRPILYVKNSNQATHAEAGHSGESKSIIPRGARSARAHIHVKANGWQSRREDLKPGRVQSPMAASNSRSKLFSKEFVTKVDQSLSNFNLQSVSKLERRENLLVPRFTQVNAGSKNRKRCLGEGTLAIPIASALEKHVNKPLEGIDSQANQQSSPGRDSEAVVVSGPVQPKICKSHTSQLEVDNNHKKKKLKRPFFKDHVDIVARKKRWKRFKASTLRRTKNCCVCGSSESDASNKLVNCSQCSVKVHQCCYGVSKVPKASWLCRACKANVSNIVCVLCGYGGGAMTRAQKTRSAVKGLLQAWRVLVGTDRKLEDLEPDVCKGHENGGTTESWNYKPLSTKDLSDSDRDKFISGVDSAGHKTVEASRSDMQHEKKILKWKSNSSKILDCPSNKFVSPSCDASREGISKAISRKFRLQNTVTAASDDPTVTQWVHMVCALWMPGTRCLNLGTMGVFDVSGITSARKRLVCSICKRQGGSCIQCRVSKCSVPFHVWCAHEKGLLQTEVVDRESGHVGFYGKCMIHGELVNVQDEVVGPVACADKATEFFLEKSSCARTEGYNGRQTLEEKAAFRHQLAICGSAGVSQEQINAWMRINERKTSGRRFIKPPNSDIKIDHREYTRFKQEQGWRRLAVYKSGIHALGLYTAETILKGEMVVEYIGEIVGLRVADKREADYHTGKRMQYKGACYLFRIDKESIIDATRKGGIARFVNHSCLPNCVAKVICVKNQKKVVFFAERDINAGEEITYDYHFNYEKDGDKIPCLCGSEKCRKFLN</sequence>
<comment type="caution">
    <text evidence="1">The sequence shown here is derived from an EMBL/GenBank/DDBJ whole genome shotgun (WGS) entry which is preliminary data.</text>
</comment>
<proteinExistence type="predicted"/>
<evidence type="ECO:0000313" key="2">
    <source>
        <dbReference type="Proteomes" id="UP001162992"/>
    </source>
</evidence>
<reference evidence="2" key="1">
    <citation type="journal article" date="2024" name="Proc. Natl. Acad. Sci. U.S.A.">
        <title>Extraordinary preservation of gene collinearity over three hundred million years revealed in homosporous lycophytes.</title>
        <authorList>
            <person name="Li C."/>
            <person name="Wickell D."/>
            <person name="Kuo L.Y."/>
            <person name="Chen X."/>
            <person name="Nie B."/>
            <person name="Liao X."/>
            <person name="Peng D."/>
            <person name="Ji J."/>
            <person name="Jenkins J."/>
            <person name="Williams M."/>
            <person name="Shu S."/>
            <person name="Plott C."/>
            <person name="Barry K."/>
            <person name="Rajasekar S."/>
            <person name="Grimwood J."/>
            <person name="Han X."/>
            <person name="Sun S."/>
            <person name="Hou Z."/>
            <person name="He W."/>
            <person name="Dai G."/>
            <person name="Sun C."/>
            <person name="Schmutz J."/>
            <person name="Leebens-Mack J.H."/>
            <person name="Li F.W."/>
            <person name="Wang L."/>
        </authorList>
    </citation>
    <scope>NUCLEOTIDE SEQUENCE [LARGE SCALE GENOMIC DNA]</scope>
    <source>
        <strain evidence="2">cv. PW_Plant_1</strain>
    </source>
</reference>
<keyword evidence="2" id="KW-1185">Reference proteome</keyword>
<dbReference type="EMBL" id="CM055109">
    <property type="protein sequence ID" value="KAJ7523079.1"/>
    <property type="molecule type" value="Genomic_DNA"/>
</dbReference>
<name>A0ACC2AZZ6_DIPCM</name>
<gene>
    <name evidence="1" type="ORF">O6H91_18G036600</name>
</gene>
<accession>A0ACC2AZZ6</accession>
<evidence type="ECO:0000313" key="1">
    <source>
        <dbReference type="EMBL" id="KAJ7523079.1"/>
    </source>
</evidence>